<keyword evidence="5 6" id="KW-0833">Ubl conjugation pathway</keyword>
<dbReference type="GO" id="GO:0006511">
    <property type="term" value="P:ubiquitin-dependent protein catabolic process"/>
    <property type="evidence" value="ECO:0007669"/>
    <property type="project" value="TreeGrafter"/>
</dbReference>
<dbReference type="PROSITE" id="PS50237">
    <property type="entry name" value="HECT"/>
    <property type="match status" value="1"/>
</dbReference>
<evidence type="ECO:0000313" key="8">
    <source>
        <dbReference type="EMBL" id="CAH7676146.1"/>
    </source>
</evidence>
<dbReference type="SUPFAM" id="SSF56204">
    <property type="entry name" value="Hect, E3 ligase catalytic domain"/>
    <property type="match status" value="1"/>
</dbReference>
<comment type="caution">
    <text evidence="8">The sequence shown here is derived from an EMBL/GenBank/DDBJ whole genome shotgun (WGS) entry which is preliminary data.</text>
</comment>
<reference evidence="8" key="1">
    <citation type="submission" date="2022-06" db="EMBL/GenBank/DDBJ databases">
        <authorList>
            <consortium name="SYNGENTA / RWTH Aachen University"/>
        </authorList>
    </citation>
    <scope>NUCLEOTIDE SEQUENCE</scope>
</reference>
<evidence type="ECO:0000256" key="4">
    <source>
        <dbReference type="ARBA" id="ARBA00022679"/>
    </source>
</evidence>
<evidence type="ECO:0000313" key="9">
    <source>
        <dbReference type="Proteomes" id="UP001153365"/>
    </source>
</evidence>
<sequence>MESFLVVCKQVGISSAKSHCGTQSPRPEDASLDVMTRFFLSFTKSHRKVFNTMSCFGDKQKYGRLSVQFYNEEGVDAGGVTREWLTILVKQMLDPNYALFTGSDTHLKTYQPTTASSLNPDNLGFFTFCGQVIGKATENFSDDAILSVCQRQESDNTGEEAECDLPFLS</sequence>
<dbReference type="PANTHER" id="PTHR11254">
    <property type="entry name" value="HECT DOMAIN UBIQUITIN-PROTEIN LIGASE"/>
    <property type="match status" value="1"/>
</dbReference>
<dbReference type="InterPro" id="IPR050409">
    <property type="entry name" value="E3_ubiq-protein_ligase"/>
</dbReference>
<dbReference type="EMBL" id="CALTRL010002600">
    <property type="protein sequence ID" value="CAH7676146.1"/>
    <property type="molecule type" value="Genomic_DNA"/>
</dbReference>
<feature type="domain" description="HECT" evidence="7">
    <location>
        <begin position="58"/>
        <end position="136"/>
    </location>
</feature>
<dbReference type="Gene3D" id="3.90.1750.10">
    <property type="entry name" value="Hect, E3 ligase catalytic domains"/>
    <property type="match status" value="1"/>
</dbReference>
<dbReference type="InterPro" id="IPR000569">
    <property type="entry name" value="HECT_dom"/>
</dbReference>
<dbReference type="EC" id="2.3.2.26" evidence="3"/>
<evidence type="ECO:0000256" key="2">
    <source>
        <dbReference type="ARBA" id="ARBA00004906"/>
    </source>
</evidence>
<dbReference type="InterPro" id="IPR035983">
    <property type="entry name" value="Hect_E3_ubiquitin_ligase"/>
</dbReference>
<evidence type="ECO:0000256" key="6">
    <source>
        <dbReference type="PROSITE-ProRule" id="PRU00104"/>
    </source>
</evidence>
<evidence type="ECO:0000256" key="3">
    <source>
        <dbReference type="ARBA" id="ARBA00012485"/>
    </source>
</evidence>
<keyword evidence="4" id="KW-0808">Transferase</keyword>
<dbReference type="GO" id="GO:0005634">
    <property type="term" value="C:nucleus"/>
    <property type="evidence" value="ECO:0007669"/>
    <property type="project" value="TreeGrafter"/>
</dbReference>
<accession>A0AAV0B1W5</accession>
<gene>
    <name evidence="8" type="ORF">PPACK8108_LOCUS11248</name>
</gene>
<evidence type="ECO:0000256" key="5">
    <source>
        <dbReference type="ARBA" id="ARBA00022786"/>
    </source>
</evidence>
<dbReference type="AlphaFoldDB" id="A0AAV0B1W5"/>
<comment type="pathway">
    <text evidence="2">Protein modification; protein ubiquitination.</text>
</comment>
<name>A0AAV0B1W5_PHAPC</name>
<comment type="caution">
    <text evidence="6">Lacks conserved residue(s) required for the propagation of feature annotation.</text>
</comment>
<evidence type="ECO:0000256" key="1">
    <source>
        <dbReference type="ARBA" id="ARBA00000885"/>
    </source>
</evidence>
<dbReference type="GO" id="GO:0000209">
    <property type="term" value="P:protein polyubiquitination"/>
    <property type="evidence" value="ECO:0007669"/>
    <property type="project" value="TreeGrafter"/>
</dbReference>
<keyword evidence="9" id="KW-1185">Reference proteome</keyword>
<dbReference type="GO" id="GO:0005737">
    <property type="term" value="C:cytoplasm"/>
    <property type="evidence" value="ECO:0007669"/>
    <property type="project" value="TreeGrafter"/>
</dbReference>
<dbReference type="PANTHER" id="PTHR11254:SF67">
    <property type="entry name" value="E3 UBIQUITIN-PROTEIN LIGASE HUWE1"/>
    <property type="match status" value="1"/>
</dbReference>
<comment type="catalytic activity">
    <reaction evidence="1">
        <text>S-ubiquitinyl-[E2 ubiquitin-conjugating enzyme]-L-cysteine + [acceptor protein]-L-lysine = [E2 ubiquitin-conjugating enzyme]-L-cysteine + N(6)-ubiquitinyl-[acceptor protein]-L-lysine.</text>
        <dbReference type="EC" id="2.3.2.26"/>
    </reaction>
</comment>
<dbReference type="GO" id="GO:0061630">
    <property type="term" value="F:ubiquitin protein ligase activity"/>
    <property type="evidence" value="ECO:0007669"/>
    <property type="project" value="UniProtKB-EC"/>
</dbReference>
<evidence type="ECO:0000259" key="7">
    <source>
        <dbReference type="PROSITE" id="PS50237"/>
    </source>
</evidence>
<dbReference type="Proteomes" id="UP001153365">
    <property type="component" value="Unassembled WGS sequence"/>
</dbReference>
<protein>
    <recommendedName>
        <fullName evidence="3">HECT-type E3 ubiquitin transferase</fullName>
        <ecNumber evidence="3">2.3.2.26</ecNumber>
    </recommendedName>
</protein>
<proteinExistence type="predicted"/>
<organism evidence="8 9">
    <name type="scientific">Phakopsora pachyrhizi</name>
    <name type="common">Asian soybean rust disease fungus</name>
    <dbReference type="NCBI Taxonomy" id="170000"/>
    <lineage>
        <taxon>Eukaryota</taxon>
        <taxon>Fungi</taxon>
        <taxon>Dikarya</taxon>
        <taxon>Basidiomycota</taxon>
        <taxon>Pucciniomycotina</taxon>
        <taxon>Pucciniomycetes</taxon>
        <taxon>Pucciniales</taxon>
        <taxon>Phakopsoraceae</taxon>
        <taxon>Phakopsora</taxon>
    </lineage>
</organism>